<name>A0A0L1JUU3_9RHOB</name>
<evidence type="ECO:0000313" key="2">
    <source>
        <dbReference type="Proteomes" id="UP000036938"/>
    </source>
</evidence>
<gene>
    <name evidence="1" type="ORF">ATO11_02230</name>
</gene>
<proteinExistence type="predicted"/>
<dbReference type="Proteomes" id="UP000036938">
    <property type="component" value="Unassembled WGS sequence"/>
</dbReference>
<reference evidence="1 2" key="1">
    <citation type="journal article" date="2015" name="Int. J. Syst. Evol. Microbiol.">
        <title>Aestuariivita atlantica sp. nov., isolated from deep sea sediment of the Atlantic Ocean.</title>
        <authorList>
            <person name="Li G."/>
            <person name="Lai Q."/>
            <person name="Du Y."/>
            <person name="Liu X."/>
            <person name="Sun F."/>
            <person name="Shao Z."/>
        </authorList>
    </citation>
    <scope>NUCLEOTIDE SEQUENCE [LARGE SCALE GENOMIC DNA]</scope>
    <source>
        <strain evidence="1 2">22II-S11-z3</strain>
    </source>
</reference>
<dbReference type="AlphaFoldDB" id="A0A0L1JUU3"/>
<comment type="caution">
    <text evidence="1">The sequence shown here is derived from an EMBL/GenBank/DDBJ whole genome shotgun (WGS) entry which is preliminary data.</text>
</comment>
<dbReference type="EMBL" id="AQQZ01000001">
    <property type="protein sequence ID" value="KNG95442.1"/>
    <property type="molecule type" value="Genomic_DNA"/>
</dbReference>
<keyword evidence="2" id="KW-1185">Reference proteome</keyword>
<dbReference type="Gene3D" id="3.30.300.250">
    <property type="match status" value="1"/>
</dbReference>
<sequence length="191" mass="20851">MIILGLGVGLGILGANIPRMASGLMAGDGDVVARNASVFQPAPQPEAAAAPATRADSAQLTQIVAAATQGPLKRTVKLTEEQKQIVAFFERTAREMNEAGGQRLNRDLEFDHLAINGLDVRYYYTVRRNYADLNPQVILAEQRSYINQTVCNDAAVRQLIGTYGFRYSYAYLSAENRLIGRLDATLDNCPT</sequence>
<organism evidence="1 2">
    <name type="scientific">Pseudaestuariivita atlantica</name>
    <dbReference type="NCBI Taxonomy" id="1317121"/>
    <lineage>
        <taxon>Bacteria</taxon>
        <taxon>Pseudomonadati</taxon>
        <taxon>Pseudomonadota</taxon>
        <taxon>Alphaproteobacteria</taxon>
        <taxon>Rhodobacterales</taxon>
        <taxon>Paracoccaceae</taxon>
        <taxon>Pseudaestuariivita</taxon>
    </lineage>
</organism>
<accession>A0A0L1JUU3</accession>
<evidence type="ECO:0000313" key="1">
    <source>
        <dbReference type="EMBL" id="KNG95442.1"/>
    </source>
</evidence>
<protein>
    <submittedName>
        <fullName evidence="1">Uncharacterized protein</fullName>
    </submittedName>
</protein>